<evidence type="ECO:0000256" key="1">
    <source>
        <dbReference type="ARBA" id="ARBA00007782"/>
    </source>
</evidence>
<gene>
    <name evidence="6" type="primary">LOC100205573</name>
</gene>
<dbReference type="Pfam" id="PF01111">
    <property type="entry name" value="CKS"/>
    <property type="match status" value="1"/>
</dbReference>
<dbReference type="Gene3D" id="3.30.170.10">
    <property type="entry name" value="Cyclin-dependent kinase, regulatory subunit"/>
    <property type="match status" value="1"/>
</dbReference>
<comment type="function">
    <text evidence="4">Binds to the catalytic subunit of the cyclin dependent kinases and is essential for their biological function.</text>
</comment>
<dbReference type="PANTHER" id="PTHR23415">
    <property type="entry name" value="CYCLIN-DEPENDENT KINASES REGULATORY SUBUNIT/60S RIBOSOME SUBUNIT BIOGENESIS PROTEIN NIP7"/>
    <property type="match status" value="1"/>
</dbReference>
<proteinExistence type="inferred from homology"/>
<sequence>MTTHNNIYYSDRYADDENEYRHVIIPKELAKKIPKDRYLTEEEWRSLGIQQSQGWIHYMHHKPEPHILMFKRPKCQ</sequence>
<comment type="similarity">
    <text evidence="1 4">Belongs to the CKS family.</text>
</comment>
<evidence type="ECO:0000256" key="3">
    <source>
        <dbReference type="ARBA" id="ARBA00023306"/>
    </source>
</evidence>
<dbReference type="GeneID" id="100205573"/>
<keyword evidence="3 4" id="KW-0131">Cell cycle</keyword>
<dbReference type="SMART" id="SM01084">
    <property type="entry name" value="CKS"/>
    <property type="match status" value="1"/>
</dbReference>
<dbReference type="RefSeq" id="XP_004206649.1">
    <property type="nucleotide sequence ID" value="XM_004206601.4"/>
</dbReference>
<accession>A0ABM4DEB9</accession>
<dbReference type="RefSeq" id="XP_065672759.1">
    <property type="nucleotide sequence ID" value="XM_065816687.1"/>
</dbReference>
<dbReference type="InterPro" id="IPR000789">
    <property type="entry name" value="Cyclin-dep_kinase_reg-sub"/>
</dbReference>
<dbReference type="PRINTS" id="PR00296">
    <property type="entry name" value="CYCLINKINASE"/>
</dbReference>
<dbReference type="InterPro" id="IPR036858">
    <property type="entry name" value="Cyclin-dep_kinase_reg-sub_sf"/>
</dbReference>
<dbReference type="SUPFAM" id="SSF55637">
    <property type="entry name" value="Cell cycle regulatory proteins"/>
    <property type="match status" value="1"/>
</dbReference>
<name>A0ABM4DEB9_HYDVU</name>
<evidence type="ECO:0000256" key="2">
    <source>
        <dbReference type="ARBA" id="ARBA00022618"/>
    </source>
</evidence>
<organism evidence="5 6">
    <name type="scientific">Hydra vulgaris</name>
    <name type="common">Hydra</name>
    <name type="synonym">Hydra attenuata</name>
    <dbReference type="NCBI Taxonomy" id="6087"/>
    <lineage>
        <taxon>Eukaryota</taxon>
        <taxon>Metazoa</taxon>
        <taxon>Cnidaria</taxon>
        <taxon>Hydrozoa</taxon>
        <taxon>Hydroidolina</taxon>
        <taxon>Anthoathecata</taxon>
        <taxon>Aplanulata</taxon>
        <taxon>Hydridae</taxon>
        <taxon>Hydra</taxon>
    </lineage>
</organism>
<protein>
    <recommendedName>
        <fullName evidence="4">Cyclin-dependent kinases regulatory subunit</fullName>
    </recommendedName>
</protein>
<reference evidence="6" key="1">
    <citation type="submission" date="2025-08" db="UniProtKB">
        <authorList>
            <consortium name="RefSeq"/>
        </authorList>
    </citation>
    <scope>IDENTIFICATION</scope>
</reference>
<keyword evidence="5" id="KW-1185">Reference proteome</keyword>
<evidence type="ECO:0000313" key="5">
    <source>
        <dbReference type="Proteomes" id="UP001652625"/>
    </source>
</evidence>
<evidence type="ECO:0000256" key="4">
    <source>
        <dbReference type="RuleBase" id="RU311113"/>
    </source>
</evidence>
<evidence type="ECO:0000313" key="6">
    <source>
        <dbReference type="RefSeq" id="XP_065672759.1"/>
    </source>
</evidence>
<keyword evidence="2 4" id="KW-0132">Cell division</keyword>
<dbReference type="Proteomes" id="UP001652625">
    <property type="component" value="Chromosome 13"/>
</dbReference>